<feature type="transmembrane region" description="Helical" evidence="9">
    <location>
        <begin position="37"/>
        <end position="56"/>
    </location>
</feature>
<dbReference type="GO" id="GO:0016811">
    <property type="term" value="F:hydrolase activity, acting on carbon-nitrogen (but not peptide) bonds, in linear amides"/>
    <property type="evidence" value="ECO:0007669"/>
    <property type="project" value="InterPro"/>
</dbReference>
<accession>A0AA43QTN9</accession>
<dbReference type="PANTHER" id="PTHR46187:SF3">
    <property type="entry name" value="ALKALINE CERAMIDASE 3"/>
    <property type="match status" value="1"/>
</dbReference>
<keyword evidence="6 9" id="KW-0472">Membrane</keyword>
<evidence type="ECO:0000256" key="5">
    <source>
        <dbReference type="ARBA" id="ARBA00022989"/>
    </source>
</evidence>
<sequence length="315" mass="36566">MPTWLPSIPYQVPGHGYWDPVTSTLEWCEEDYYATPYAAEMVNTLTNVLFLYFAYLGLRSCIKYGHDTVFHISFIGYLLVDPWQLVDELNMIYTTCLMCYATFSYSRSTLFKSSLASALSLLCVGITLYYHYLQDPKFHQRVYALLTLTIVVRQMYVMEFTLRPRLKDSENRYKLRHGRSMGMDEKEMSRGEDSRDQQILKNMWVMIGVGLTTFLAGFGIWALDIVYCSRLKGWRRELGLPWGIVLEGHGWWHLMTGTGAYFYITWAIWLRHCLNGRQDEFDLVWPRLFSLPEIVRVKSGSGNGVAVNGHAKKNS</sequence>
<keyword evidence="11" id="KW-1185">Reference proteome</keyword>
<feature type="binding site" evidence="7">
    <location>
        <position position="40"/>
    </location>
    <ligand>
        <name>Ca(2+)</name>
        <dbReference type="ChEBI" id="CHEBI:29108"/>
    </ligand>
</feature>
<dbReference type="GO" id="GO:0005789">
    <property type="term" value="C:endoplasmic reticulum membrane"/>
    <property type="evidence" value="ECO:0007669"/>
    <property type="project" value="TreeGrafter"/>
</dbReference>
<dbReference type="AlphaFoldDB" id="A0AA43QTN9"/>
<keyword evidence="8" id="KW-0862">Zinc</keyword>
<feature type="binding site" evidence="7">
    <location>
        <position position="27"/>
    </location>
    <ligand>
        <name>Ca(2+)</name>
        <dbReference type="ChEBI" id="CHEBI:29108"/>
    </ligand>
</feature>
<evidence type="ECO:0000256" key="3">
    <source>
        <dbReference type="ARBA" id="ARBA00022692"/>
    </source>
</evidence>
<comment type="similarity">
    <text evidence="2">Belongs to the alkaline ceramidase family.</text>
</comment>
<reference evidence="10" key="1">
    <citation type="journal article" date="2023" name="Genome Biol. Evol.">
        <title>First Whole Genome Sequence and Flow Cytometry Genome Size Data for the Lichen-Forming Fungus Ramalina farinacea (Ascomycota).</title>
        <authorList>
            <person name="Llewellyn T."/>
            <person name="Mian S."/>
            <person name="Hill R."/>
            <person name="Leitch I.J."/>
            <person name="Gaya E."/>
        </authorList>
    </citation>
    <scope>NUCLEOTIDE SEQUENCE</scope>
    <source>
        <strain evidence="10">LIQ254RAFAR</strain>
    </source>
</reference>
<dbReference type="GO" id="GO:0046872">
    <property type="term" value="F:metal ion binding"/>
    <property type="evidence" value="ECO:0007669"/>
    <property type="project" value="UniProtKB-KW"/>
</dbReference>
<comment type="subcellular location">
    <subcellularLocation>
        <location evidence="1">Membrane</location>
        <topology evidence="1">Multi-pass membrane protein</topology>
    </subcellularLocation>
</comment>
<evidence type="ECO:0000256" key="4">
    <source>
        <dbReference type="ARBA" id="ARBA00022801"/>
    </source>
</evidence>
<comment type="caution">
    <text evidence="10">The sequence shown here is derived from an EMBL/GenBank/DDBJ whole genome shotgun (WGS) entry which is preliminary data.</text>
</comment>
<gene>
    <name evidence="10" type="primary">YDC1</name>
    <name evidence="10" type="ORF">OHK93_001877</name>
</gene>
<evidence type="ECO:0000256" key="8">
    <source>
        <dbReference type="PIRSR" id="PIRSR608901-2"/>
    </source>
</evidence>
<feature type="binding site" evidence="8">
    <location>
        <position position="253"/>
    </location>
    <ligand>
        <name>Zn(2+)</name>
        <dbReference type="ChEBI" id="CHEBI:29105"/>
        <note>catalytic</note>
    </ligand>
</feature>
<evidence type="ECO:0000256" key="7">
    <source>
        <dbReference type="PIRSR" id="PIRSR608901-1"/>
    </source>
</evidence>
<feature type="transmembrane region" description="Helical" evidence="9">
    <location>
        <begin position="250"/>
        <end position="270"/>
    </location>
</feature>
<feature type="transmembrane region" description="Helical" evidence="9">
    <location>
        <begin position="115"/>
        <end position="132"/>
    </location>
</feature>
<evidence type="ECO:0000256" key="9">
    <source>
        <dbReference type="SAM" id="Phobius"/>
    </source>
</evidence>
<feature type="transmembrane region" description="Helical" evidence="9">
    <location>
        <begin position="203"/>
        <end position="223"/>
    </location>
</feature>
<dbReference type="InterPro" id="IPR008901">
    <property type="entry name" value="ACER"/>
</dbReference>
<dbReference type="GO" id="GO:0046514">
    <property type="term" value="P:ceramide catabolic process"/>
    <property type="evidence" value="ECO:0007669"/>
    <property type="project" value="TreeGrafter"/>
</dbReference>
<evidence type="ECO:0000256" key="1">
    <source>
        <dbReference type="ARBA" id="ARBA00004141"/>
    </source>
</evidence>
<name>A0AA43QTN9_9LECA</name>
<evidence type="ECO:0000256" key="6">
    <source>
        <dbReference type="ARBA" id="ARBA00023136"/>
    </source>
</evidence>
<keyword evidence="5 9" id="KW-1133">Transmembrane helix</keyword>
<feature type="binding site" evidence="8">
    <location>
        <position position="249"/>
    </location>
    <ligand>
        <name>Zn(2+)</name>
        <dbReference type="ChEBI" id="CHEBI:29105"/>
        <note>catalytic</note>
    </ligand>
</feature>
<comment type="cofactor">
    <cofactor evidence="8">
        <name>Zn(2+)</name>
        <dbReference type="ChEBI" id="CHEBI:29105"/>
    </cofactor>
</comment>
<dbReference type="GO" id="GO:0046513">
    <property type="term" value="P:ceramide biosynthetic process"/>
    <property type="evidence" value="ECO:0007669"/>
    <property type="project" value="TreeGrafter"/>
</dbReference>
<feature type="binding site" evidence="7">
    <location>
        <position position="29"/>
    </location>
    <ligand>
        <name>Ca(2+)</name>
        <dbReference type="ChEBI" id="CHEBI:29108"/>
    </ligand>
</feature>
<feature type="transmembrane region" description="Helical" evidence="9">
    <location>
        <begin position="68"/>
        <end position="85"/>
    </location>
</feature>
<keyword evidence="7" id="KW-0479">Metal-binding</keyword>
<proteinExistence type="inferred from homology"/>
<dbReference type="EMBL" id="JAPUFD010000012">
    <property type="protein sequence ID" value="MDI1490673.1"/>
    <property type="molecule type" value="Genomic_DNA"/>
</dbReference>
<dbReference type="Proteomes" id="UP001161017">
    <property type="component" value="Unassembled WGS sequence"/>
</dbReference>
<evidence type="ECO:0000256" key="2">
    <source>
        <dbReference type="ARBA" id="ARBA00009780"/>
    </source>
</evidence>
<dbReference type="PANTHER" id="PTHR46187">
    <property type="entry name" value="ALKALINE CERAMIDASE 3"/>
    <property type="match status" value="1"/>
</dbReference>
<protein>
    <submittedName>
        <fullName evidence="10">Alkaline ceramidase ydc1</fullName>
    </submittedName>
</protein>
<evidence type="ECO:0000313" key="10">
    <source>
        <dbReference type="EMBL" id="MDI1490673.1"/>
    </source>
</evidence>
<keyword evidence="3 9" id="KW-0812">Transmembrane</keyword>
<keyword evidence="7" id="KW-0106">Calcium</keyword>
<organism evidence="10 11">
    <name type="scientific">Ramalina farinacea</name>
    <dbReference type="NCBI Taxonomy" id="258253"/>
    <lineage>
        <taxon>Eukaryota</taxon>
        <taxon>Fungi</taxon>
        <taxon>Dikarya</taxon>
        <taxon>Ascomycota</taxon>
        <taxon>Pezizomycotina</taxon>
        <taxon>Lecanoromycetes</taxon>
        <taxon>OSLEUM clade</taxon>
        <taxon>Lecanoromycetidae</taxon>
        <taxon>Lecanorales</taxon>
        <taxon>Lecanorineae</taxon>
        <taxon>Ramalinaceae</taxon>
        <taxon>Ramalina</taxon>
    </lineage>
</organism>
<keyword evidence="4" id="KW-0378">Hydrolase</keyword>
<dbReference type="Pfam" id="PF05875">
    <property type="entry name" value="Ceramidase"/>
    <property type="match status" value="1"/>
</dbReference>
<evidence type="ECO:0000313" key="11">
    <source>
        <dbReference type="Proteomes" id="UP001161017"/>
    </source>
</evidence>